<feature type="region of interest" description="Disordered" evidence="4">
    <location>
        <begin position="283"/>
        <end position="316"/>
    </location>
</feature>
<dbReference type="PROSITE" id="PS51071">
    <property type="entry name" value="HTH_RPIR"/>
    <property type="match status" value="1"/>
</dbReference>
<dbReference type="Pfam" id="PF01380">
    <property type="entry name" value="SIS"/>
    <property type="match status" value="1"/>
</dbReference>
<dbReference type="InterPro" id="IPR036388">
    <property type="entry name" value="WH-like_DNA-bd_sf"/>
</dbReference>
<evidence type="ECO:0000313" key="8">
    <source>
        <dbReference type="Proteomes" id="UP001549321"/>
    </source>
</evidence>
<dbReference type="Gene3D" id="3.40.50.10490">
    <property type="entry name" value="Glucose-6-phosphate isomerase like protein, domain 1"/>
    <property type="match status" value="1"/>
</dbReference>
<dbReference type="Pfam" id="PF01418">
    <property type="entry name" value="HTH_6"/>
    <property type="match status" value="1"/>
</dbReference>
<dbReference type="Proteomes" id="UP001549321">
    <property type="component" value="Unassembled WGS sequence"/>
</dbReference>
<dbReference type="PANTHER" id="PTHR30514:SF18">
    <property type="entry name" value="RPIR-FAMILY TRANSCRIPTIONAL REGULATOR"/>
    <property type="match status" value="1"/>
</dbReference>
<dbReference type="CDD" id="cd05013">
    <property type="entry name" value="SIS_RpiR"/>
    <property type="match status" value="1"/>
</dbReference>
<comment type="caution">
    <text evidence="7">The sequence shown here is derived from an EMBL/GenBank/DDBJ whole genome shotgun (WGS) entry which is preliminary data.</text>
</comment>
<dbReference type="SUPFAM" id="SSF53697">
    <property type="entry name" value="SIS domain"/>
    <property type="match status" value="1"/>
</dbReference>
<dbReference type="InterPro" id="IPR035472">
    <property type="entry name" value="RpiR-like_SIS"/>
</dbReference>
<feature type="compositionally biased region" description="Basic residues" evidence="4">
    <location>
        <begin position="306"/>
        <end position="316"/>
    </location>
</feature>
<evidence type="ECO:0000313" key="7">
    <source>
        <dbReference type="EMBL" id="MET4632638.1"/>
    </source>
</evidence>
<feature type="domain" description="SIS" evidence="6">
    <location>
        <begin position="125"/>
        <end position="268"/>
    </location>
</feature>
<sequence>MSIREDLANTSLVLTSAESKIVQALLDDYPMSGLGTATRLASRAGVSDPTVTRLMIKLGYSGFAEFQSKLLAEVEARLLSPLLMLEVKRPPPSGEVAPALAYFHSIADSLERTKTAVPSQSYVRAVQMLLECKGQVYLLGGRFSRHVASMLAAHLIQLRPGIRDLGALTPADFDLLIDMGKRDLLVVFDYRRYQSDVVDFAQQAHRHGVEILLFTDPSHSPIADIATLTMVATTDALSPFDTLTTAVAQVEAICAHALESRGQPARRRIEEIEAIRRANAVTLDIPETPDPAAASDSAAPISAKPRSAKARKKSTP</sequence>
<dbReference type="RefSeq" id="WP_354548584.1">
    <property type="nucleotide sequence ID" value="NZ_JBEPSM010000001.1"/>
</dbReference>
<keyword evidence="2 7" id="KW-0238">DNA-binding</keyword>
<keyword evidence="8" id="KW-1185">Reference proteome</keyword>
<feature type="compositionally biased region" description="Low complexity" evidence="4">
    <location>
        <begin position="290"/>
        <end position="305"/>
    </location>
</feature>
<dbReference type="GO" id="GO:0003677">
    <property type="term" value="F:DNA binding"/>
    <property type="evidence" value="ECO:0007669"/>
    <property type="project" value="UniProtKB-KW"/>
</dbReference>
<dbReference type="InterPro" id="IPR001347">
    <property type="entry name" value="SIS_dom"/>
</dbReference>
<dbReference type="InterPro" id="IPR009057">
    <property type="entry name" value="Homeodomain-like_sf"/>
</dbReference>
<dbReference type="PANTHER" id="PTHR30514">
    <property type="entry name" value="GLUCOKINASE"/>
    <property type="match status" value="1"/>
</dbReference>
<dbReference type="EMBL" id="JBEPSM010000001">
    <property type="protein sequence ID" value="MET4632638.1"/>
    <property type="molecule type" value="Genomic_DNA"/>
</dbReference>
<dbReference type="InterPro" id="IPR047640">
    <property type="entry name" value="RpiR-like"/>
</dbReference>
<protein>
    <submittedName>
        <fullName evidence="7">DNA-binding MurR/RpiR family transcriptional regulator</fullName>
    </submittedName>
</protein>
<keyword evidence="1" id="KW-0805">Transcription regulation</keyword>
<proteinExistence type="predicted"/>
<evidence type="ECO:0000256" key="1">
    <source>
        <dbReference type="ARBA" id="ARBA00023015"/>
    </source>
</evidence>
<dbReference type="Gene3D" id="1.10.10.10">
    <property type="entry name" value="Winged helix-like DNA-binding domain superfamily/Winged helix DNA-binding domain"/>
    <property type="match status" value="1"/>
</dbReference>
<evidence type="ECO:0000256" key="3">
    <source>
        <dbReference type="ARBA" id="ARBA00023163"/>
    </source>
</evidence>
<evidence type="ECO:0000259" key="5">
    <source>
        <dbReference type="PROSITE" id="PS51071"/>
    </source>
</evidence>
<evidence type="ECO:0000259" key="6">
    <source>
        <dbReference type="PROSITE" id="PS51464"/>
    </source>
</evidence>
<feature type="domain" description="HTH rpiR-type" evidence="5">
    <location>
        <begin position="1"/>
        <end position="77"/>
    </location>
</feature>
<dbReference type="InterPro" id="IPR046348">
    <property type="entry name" value="SIS_dom_sf"/>
</dbReference>
<reference evidence="7 8" key="1">
    <citation type="submission" date="2024-06" db="EMBL/GenBank/DDBJ databases">
        <title>Sorghum-associated microbial communities from plants grown in Nebraska, USA.</title>
        <authorList>
            <person name="Schachtman D."/>
        </authorList>
    </citation>
    <scope>NUCLEOTIDE SEQUENCE [LARGE SCALE GENOMIC DNA]</scope>
    <source>
        <strain evidence="7 8">3207</strain>
    </source>
</reference>
<keyword evidence="3" id="KW-0804">Transcription</keyword>
<organism evidence="7 8">
    <name type="scientific">Kaistia defluvii</name>
    <dbReference type="NCBI Taxonomy" id="410841"/>
    <lineage>
        <taxon>Bacteria</taxon>
        <taxon>Pseudomonadati</taxon>
        <taxon>Pseudomonadota</taxon>
        <taxon>Alphaproteobacteria</taxon>
        <taxon>Hyphomicrobiales</taxon>
        <taxon>Kaistiaceae</taxon>
        <taxon>Kaistia</taxon>
    </lineage>
</organism>
<name>A0ABV2QVV0_9HYPH</name>
<gene>
    <name evidence="7" type="ORF">ABIE08_000551</name>
</gene>
<evidence type="ECO:0000256" key="2">
    <source>
        <dbReference type="ARBA" id="ARBA00023125"/>
    </source>
</evidence>
<dbReference type="PROSITE" id="PS51464">
    <property type="entry name" value="SIS"/>
    <property type="match status" value="1"/>
</dbReference>
<dbReference type="InterPro" id="IPR000281">
    <property type="entry name" value="HTH_RpiR"/>
</dbReference>
<dbReference type="SUPFAM" id="SSF46689">
    <property type="entry name" value="Homeodomain-like"/>
    <property type="match status" value="1"/>
</dbReference>
<accession>A0ABV2QVV0</accession>
<evidence type="ECO:0000256" key="4">
    <source>
        <dbReference type="SAM" id="MobiDB-lite"/>
    </source>
</evidence>